<dbReference type="AlphaFoldDB" id="A0A317XB05"/>
<gene>
    <name evidence="2" type="ORF">BO94DRAFT_283559</name>
</gene>
<protein>
    <recommendedName>
        <fullName evidence="4">EthD domain-containing protein</fullName>
    </recommendedName>
</protein>
<dbReference type="SUPFAM" id="SSF54909">
    <property type="entry name" value="Dimeric alpha+beta barrel"/>
    <property type="match status" value="1"/>
</dbReference>
<evidence type="ECO:0008006" key="4">
    <source>
        <dbReference type="Google" id="ProtNLM"/>
    </source>
</evidence>
<dbReference type="Gene3D" id="3.30.70.100">
    <property type="match status" value="1"/>
</dbReference>
<dbReference type="InterPro" id="IPR009799">
    <property type="entry name" value="EthD_dom"/>
</dbReference>
<dbReference type="PANTHER" id="PTHR40260">
    <property type="entry name" value="BLR8190 PROTEIN"/>
    <property type="match status" value="1"/>
</dbReference>
<dbReference type="NCBIfam" id="TIGR02118">
    <property type="entry name" value="EthD family reductase"/>
    <property type="match status" value="1"/>
</dbReference>
<dbReference type="PANTHER" id="PTHR40260:SF2">
    <property type="entry name" value="BLR8190 PROTEIN"/>
    <property type="match status" value="1"/>
</dbReference>
<dbReference type="RefSeq" id="XP_025471508.1">
    <property type="nucleotide sequence ID" value="XM_025606648.1"/>
</dbReference>
<organism evidence="2 3">
    <name type="scientific">Aspergillus sclerotioniger CBS 115572</name>
    <dbReference type="NCBI Taxonomy" id="1450535"/>
    <lineage>
        <taxon>Eukaryota</taxon>
        <taxon>Fungi</taxon>
        <taxon>Dikarya</taxon>
        <taxon>Ascomycota</taxon>
        <taxon>Pezizomycotina</taxon>
        <taxon>Eurotiomycetes</taxon>
        <taxon>Eurotiomycetidae</taxon>
        <taxon>Eurotiales</taxon>
        <taxon>Aspergillaceae</taxon>
        <taxon>Aspergillus</taxon>
        <taxon>Aspergillus subgen. Circumdati</taxon>
    </lineage>
</organism>
<keyword evidence="3" id="KW-1185">Reference proteome</keyword>
<sequence length="101" mass="11049">MAEVRVQVLYSSGPSFDHDYYLKTHMPLVSSSWTPYGLVGWEIITFPADAPYQVQAILKWKSMEDFNAAATSDAAQAVFGDIKNFTTAEPTLLKGSVVASA</sequence>
<name>A0A317XB05_9EURO</name>
<accession>A0A317XB05</accession>
<dbReference type="Proteomes" id="UP000246702">
    <property type="component" value="Unassembled WGS sequence"/>
</dbReference>
<comment type="caution">
    <text evidence="2">The sequence shown here is derived from an EMBL/GenBank/DDBJ whole genome shotgun (WGS) entry which is preliminary data.</text>
</comment>
<dbReference type="GeneID" id="37108791"/>
<evidence type="ECO:0000256" key="1">
    <source>
        <dbReference type="ARBA" id="ARBA00005986"/>
    </source>
</evidence>
<proteinExistence type="inferred from homology"/>
<comment type="similarity">
    <text evidence="1">Belongs to the tpcK family.</text>
</comment>
<evidence type="ECO:0000313" key="2">
    <source>
        <dbReference type="EMBL" id="PWY94747.1"/>
    </source>
</evidence>
<dbReference type="EMBL" id="MSFK01000004">
    <property type="protein sequence ID" value="PWY94747.1"/>
    <property type="molecule type" value="Genomic_DNA"/>
</dbReference>
<reference evidence="2 3" key="1">
    <citation type="submission" date="2016-12" db="EMBL/GenBank/DDBJ databases">
        <title>The genomes of Aspergillus section Nigri reveals drivers in fungal speciation.</title>
        <authorList>
            <consortium name="DOE Joint Genome Institute"/>
            <person name="Vesth T.C."/>
            <person name="Nybo J."/>
            <person name="Theobald S."/>
            <person name="Brandl J."/>
            <person name="Frisvad J.C."/>
            <person name="Nielsen K.F."/>
            <person name="Lyhne E.K."/>
            <person name="Kogle M.E."/>
            <person name="Kuo A."/>
            <person name="Riley R."/>
            <person name="Clum A."/>
            <person name="Nolan M."/>
            <person name="Lipzen A."/>
            <person name="Salamov A."/>
            <person name="Henrissat B."/>
            <person name="Wiebenga A."/>
            <person name="De Vries R.P."/>
            <person name="Grigoriev I.V."/>
            <person name="Mortensen U.H."/>
            <person name="Andersen M.R."/>
            <person name="Baker S.E."/>
        </authorList>
    </citation>
    <scope>NUCLEOTIDE SEQUENCE [LARGE SCALE GENOMIC DNA]</scope>
    <source>
        <strain evidence="2 3">CBS 115572</strain>
    </source>
</reference>
<dbReference type="InterPro" id="IPR011008">
    <property type="entry name" value="Dimeric_a/b-barrel"/>
</dbReference>
<dbReference type="STRING" id="1450535.A0A317XB05"/>
<dbReference type="OrthoDB" id="4892971at2759"/>
<evidence type="ECO:0000313" key="3">
    <source>
        <dbReference type="Proteomes" id="UP000246702"/>
    </source>
</evidence>
<dbReference type="GO" id="GO:0016491">
    <property type="term" value="F:oxidoreductase activity"/>
    <property type="evidence" value="ECO:0007669"/>
    <property type="project" value="InterPro"/>
</dbReference>